<reference evidence="2 3" key="1">
    <citation type="submission" date="2020-09" db="EMBL/GenBank/DDBJ databases">
        <title>De no assembly of potato wild relative species, Solanum commersonii.</title>
        <authorList>
            <person name="Cho K."/>
        </authorList>
    </citation>
    <scope>NUCLEOTIDE SEQUENCE [LARGE SCALE GENOMIC DNA]</scope>
    <source>
        <strain evidence="2">LZ3.2</strain>
        <tissue evidence="2">Leaf</tissue>
    </source>
</reference>
<feature type="compositionally biased region" description="Polar residues" evidence="1">
    <location>
        <begin position="8"/>
        <end position="19"/>
    </location>
</feature>
<accession>A0A9J5X874</accession>
<dbReference type="EMBL" id="JACXVP010000009">
    <property type="protein sequence ID" value="KAG5584459.1"/>
    <property type="molecule type" value="Genomic_DNA"/>
</dbReference>
<name>A0A9J5X874_SOLCO</name>
<feature type="region of interest" description="Disordered" evidence="1">
    <location>
        <begin position="1"/>
        <end position="61"/>
    </location>
</feature>
<evidence type="ECO:0000256" key="1">
    <source>
        <dbReference type="SAM" id="MobiDB-lite"/>
    </source>
</evidence>
<feature type="compositionally biased region" description="Polar residues" evidence="1">
    <location>
        <begin position="51"/>
        <end position="61"/>
    </location>
</feature>
<proteinExistence type="predicted"/>
<gene>
    <name evidence="2" type="ORF">H5410_044893</name>
</gene>
<dbReference type="AlphaFoldDB" id="A0A9J5X874"/>
<dbReference type="Proteomes" id="UP000824120">
    <property type="component" value="Chromosome 9"/>
</dbReference>
<organism evidence="2 3">
    <name type="scientific">Solanum commersonii</name>
    <name type="common">Commerson's wild potato</name>
    <name type="synonym">Commerson's nightshade</name>
    <dbReference type="NCBI Taxonomy" id="4109"/>
    <lineage>
        <taxon>Eukaryota</taxon>
        <taxon>Viridiplantae</taxon>
        <taxon>Streptophyta</taxon>
        <taxon>Embryophyta</taxon>
        <taxon>Tracheophyta</taxon>
        <taxon>Spermatophyta</taxon>
        <taxon>Magnoliopsida</taxon>
        <taxon>eudicotyledons</taxon>
        <taxon>Gunneridae</taxon>
        <taxon>Pentapetalae</taxon>
        <taxon>asterids</taxon>
        <taxon>lamiids</taxon>
        <taxon>Solanales</taxon>
        <taxon>Solanaceae</taxon>
        <taxon>Solanoideae</taxon>
        <taxon>Solaneae</taxon>
        <taxon>Solanum</taxon>
    </lineage>
</organism>
<sequence>MEKYFFKVSNSSSIAQNQPNREENTNHLEIPSHSSQELDLSSLKADPGERTQISEISSKSS</sequence>
<keyword evidence="3" id="KW-1185">Reference proteome</keyword>
<evidence type="ECO:0000313" key="2">
    <source>
        <dbReference type="EMBL" id="KAG5584459.1"/>
    </source>
</evidence>
<comment type="caution">
    <text evidence="2">The sequence shown here is derived from an EMBL/GenBank/DDBJ whole genome shotgun (WGS) entry which is preliminary data.</text>
</comment>
<protein>
    <submittedName>
        <fullName evidence="2">Uncharacterized protein</fullName>
    </submittedName>
</protein>
<evidence type="ECO:0000313" key="3">
    <source>
        <dbReference type="Proteomes" id="UP000824120"/>
    </source>
</evidence>